<evidence type="ECO:0000259" key="4">
    <source>
        <dbReference type="PROSITE" id="PS50995"/>
    </source>
</evidence>
<evidence type="ECO:0000256" key="1">
    <source>
        <dbReference type="ARBA" id="ARBA00023015"/>
    </source>
</evidence>
<dbReference type="SMART" id="SM00347">
    <property type="entry name" value="HTH_MARR"/>
    <property type="match status" value="1"/>
</dbReference>
<keyword evidence="6" id="KW-1185">Reference proteome</keyword>
<keyword evidence="2" id="KW-0238">DNA-binding</keyword>
<evidence type="ECO:0000256" key="2">
    <source>
        <dbReference type="ARBA" id="ARBA00023125"/>
    </source>
</evidence>
<gene>
    <name evidence="5" type="ORF">GCM10025867_09530</name>
</gene>
<dbReference type="InterPro" id="IPR000835">
    <property type="entry name" value="HTH_MarR-typ"/>
</dbReference>
<dbReference type="InterPro" id="IPR036390">
    <property type="entry name" value="WH_DNA-bd_sf"/>
</dbReference>
<organism evidence="5 6">
    <name type="scientific">Frondihabitans sucicola</name>
    <dbReference type="NCBI Taxonomy" id="1268041"/>
    <lineage>
        <taxon>Bacteria</taxon>
        <taxon>Bacillati</taxon>
        <taxon>Actinomycetota</taxon>
        <taxon>Actinomycetes</taxon>
        <taxon>Micrococcales</taxon>
        <taxon>Microbacteriaceae</taxon>
        <taxon>Frondihabitans</taxon>
    </lineage>
</organism>
<dbReference type="Gene3D" id="1.10.10.10">
    <property type="entry name" value="Winged helix-like DNA-binding domain superfamily/Winged helix DNA-binding domain"/>
    <property type="match status" value="1"/>
</dbReference>
<dbReference type="SUPFAM" id="SSF46785">
    <property type="entry name" value="Winged helix' DNA-binding domain"/>
    <property type="match status" value="1"/>
</dbReference>
<dbReference type="RefSeq" id="WP_286345650.1">
    <property type="nucleotide sequence ID" value="NZ_AP027732.1"/>
</dbReference>
<sequence>MPPAAKTEPNPAATGLAPSELRYLVLAAQREGNRALNRQLSSYGLTASQFEIILVLDEYGPITLKELGELIVCETSSPSRIIDTLVRRRLVQRATDGQDRRAVSLLLSDEGEDLVPKLRRIDEAIDDGARDALNSDDIRGLVGALRTYLTGSESGDVLDRRFLNRREQLGE</sequence>
<dbReference type="Proteomes" id="UP001321486">
    <property type="component" value="Chromosome"/>
</dbReference>
<reference evidence="6" key="1">
    <citation type="journal article" date="2019" name="Int. J. Syst. Evol. Microbiol.">
        <title>The Global Catalogue of Microorganisms (GCM) 10K type strain sequencing project: providing services to taxonomists for standard genome sequencing and annotation.</title>
        <authorList>
            <consortium name="The Broad Institute Genomics Platform"/>
            <consortium name="The Broad Institute Genome Sequencing Center for Infectious Disease"/>
            <person name="Wu L."/>
            <person name="Ma J."/>
        </authorList>
    </citation>
    <scope>NUCLEOTIDE SEQUENCE [LARGE SCALE GENOMIC DNA]</scope>
    <source>
        <strain evidence="6">NBRC 108728</strain>
    </source>
</reference>
<dbReference type="PANTHER" id="PTHR42756">
    <property type="entry name" value="TRANSCRIPTIONAL REGULATOR, MARR"/>
    <property type="match status" value="1"/>
</dbReference>
<protein>
    <recommendedName>
        <fullName evidence="4">HTH marR-type domain-containing protein</fullName>
    </recommendedName>
</protein>
<accession>A0ABM8GK00</accession>
<dbReference type="InterPro" id="IPR036388">
    <property type="entry name" value="WH-like_DNA-bd_sf"/>
</dbReference>
<keyword evidence="3" id="KW-0804">Transcription</keyword>
<evidence type="ECO:0000313" key="5">
    <source>
        <dbReference type="EMBL" id="BDZ48712.1"/>
    </source>
</evidence>
<keyword evidence="1" id="KW-0805">Transcription regulation</keyword>
<evidence type="ECO:0000256" key="3">
    <source>
        <dbReference type="ARBA" id="ARBA00023163"/>
    </source>
</evidence>
<name>A0ABM8GK00_9MICO</name>
<evidence type="ECO:0000313" key="6">
    <source>
        <dbReference type="Proteomes" id="UP001321486"/>
    </source>
</evidence>
<proteinExistence type="predicted"/>
<feature type="domain" description="HTH marR-type" evidence="4">
    <location>
        <begin position="18"/>
        <end position="150"/>
    </location>
</feature>
<dbReference type="PROSITE" id="PS50995">
    <property type="entry name" value="HTH_MARR_2"/>
    <property type="match status" value="1"/>
</dbReference>
<dbReference type="EMBL" id="AP027732">
    <property type="protein sequence ID" value="BDZ48712.1"/>
    <property type="molecule type" value="Genomic_DNA"/>
</dbReference>
<dbReference type="PANTHER" id="PTHR42756:SF1">
    <property type="entry name" value="TRANSCRIPTIONAL REPRESSOR OF EMRAB OPERON"/>
    <property type="match status" value="1"/>
</dbReference>
<dbReference type="Pfam" id="PF01047">
    <property type="entry name" value="MarR"/>
    <property type="match status" value="1"/>
</dbReference>